<comment type="subcellular location">
    <subcellularLocation>
        <location evidence="1">Cell membrane</location>
        <topology evidence="1">Multi-pass membrane protein</topology>
    </subcellularLocation>
</comment>
<keyword evidence="10" id="KW-1185">Reference proteome</keyword>
<dbReference type="Proteomes" id="UP001597318">
    <property type="component" value="Unassembled WGS sequence"/>
</dbReference>
<keyword evidence="3" id="KW-0813">Transport</keyword>
<sequence>MNKKDNLIRVCQIVTLFFVVIYLGTKVSFIFQPFVLLIQVITVPLLLSVFFYYLINPVVGYLVRYRLNRTMAILLIYGVCLVVCFAFGAGIWPSLRMQIMNFITNVPSMFASLQAVLEGWEKSGLFAYIFPETTDTFPQLTESLNSGFVLLENYARELFEFVSNFAMVLIIFPIILFFMLKEGDKISTSLTNIVPIRFRTDMREVLTEIGNMLGGFIIGRVVVNLILGILMYIGFLIIGLPYGLLLTVFAVILNFIPIIGALVSTVPIVIVALSQSLSMALWAVLVIFIAQQIQDNLVGPYIFGKQLDIHPVTTIILVMVAAKLGGIITILISIPAYLILKIIVRRIYRLFYKVRWENL</sequence>
<proteinExistence type="inferred from homology"/>
<feature type="transmembrane region" description="Helical" evidence="8">
    <location>
        <begin position="67"/>
        <end position="92"/>
    </location>
</feature>
<protein>
    <submittedName>
        <fullName evidence="9">AI-2E family transporter</fullName>
    </submittedName>
</protein>
<comment type="similarity">
    <text evidence="2">Belongs to the autoinducer-2 exporter (AI-2E) (TC 2.A.86) family.</text>
</comment>
<reference evidence="10" key="1">
    <citation type="journal article" date="2019" name="Int. J. Syst. Evol. Microbiol.">
        <title>The Global Catalogue of Microorganisms (GCM) 10K type strain sequencing project: providing services to taxonomists for standard genome sequencing and annotation.</title>
        <authorList>
            <consortium name="The Broad Institute Genomics Platform"/>
            <consortium name="The Broad Institute Genome Sequencing Center for Infectious Disease"/>
            <person name="Wu L."/>
            <person name="Ma J."/>
        </authorList>
    </citation>
    <scope>NUCLEOTIDE SEQUENCE [LARGE SCALE GENOMIC DNA]</scope>
    <source>
        <strain evidence="10">CGMCC 1.15474</strain>
    </source>
</reference>
<evidence type="ECO:0000256" key="6">
    <source>
        <dbReference type="ARBA" id="ARBA00022989"/>
    </source>
</evidence>
<feature type="transmembrane region" description="Helical" evidence="8">
    <location>
        <begin position="7"/>
        <end position="24"/>
    </location>
</feature>
<evidence type="ECO:0000256" key="7">
    <source>
        <dbReference type="ARBA" id="ARBA00023136"/>
    </source>
</evidence>
<feature type="transmembrane region" description="Helical" evidence="8">
    <location>
        <begin position="248"/>
        <end position="273"/>
    </location>
</feature>
<feature type="transmembrane region" description="Helical" evidence="8">
    <location>
        <begin position="280"/>
        <end position="303"/>
    </location>
</feature>
<evidence type="ECO:0000256" key="4">
    <source>
        <dbReference type="ARBA" id="ARBA00022475"/>
    </source>
</evidence>
<dbReference type="InterPro" id="IPR002549">
    <property type="entry name" value="AI-2E-like"/>
</dbReference>
<evidence type="ECO:0000256" key="8">
    <source>
        <dbReference type="SAM" id="Phobius"/>
    </source>
</evidence>
<keyword evidence="5 8" id="KW-0812">Transmembrane</keyword>
<organism evidence="9 10">
    <name type="scientific">Metabacillus endolithicus</name>
    <dbReference type="NCBI Taxonomy" id="1535204"/>
    <lineage>
        <taxon>Bacteria</taxon>
        <taxon>Bacillati</taxon>
        <taxon>Bacillota</taxon>
        <taxon>Bacilli</taxon>
        <taxon>Bacillales</taxon>
        <taxon>Bacillaceae</taxon>
        <taxon>Metabacillus</taxon>
    </lineage>
</organism>
<accession>A0ABW5BZX1</accession>
<keyword evidence="7 8" id="KW-0472">Membrane</keyword>
<evidence type="ECO:0000313" key="9">
    <source>
        <dbReference type="EMBL" id="MFD2215627.1"/>
    </source>
</evidence>
<feature type="transmembrane region" description="Helical" evidence="8">
    <location>
        <begin position="315"/>
        <end position="340"/>
    </location>
</feature>
<dbReference type="RefSeq" id="WP_247340368.1">
    <property type="nucleotide sequence ID" value="NZ_CP095550.1"/>
</dbReference>
<dbReference type="PANTHER" id="PTHR21716:SF53">
    <property type="entry name" value="PERMEASE PERM-RELATED"/>
    <property type="match status" value="1"/>
</dbReference>
<name>A0ABW5BZX1_9BACI</name>
<comment type="caution">
    <text evidence="9">The sequence shown here is derived from an EMBL/GenBank/DDBJ whole genome shotgun (WGS) entry which is preliminary data.</text>
</comment>
<gene>
    <name evidence="9" type="ORF">ACFSKK_18235</name>
</gene>
<evidence type="ECO:0000256" key="2">
    <source>
        <dbReference type="ARBA" id="ARBA00009773"/>
    </source>
</evidence>
<feature type="transmembrane region" description="Helical" evidence="8">
    <location>
        <begin position="30"/>
        <end position="55"/>
    </location>
</feature>
<dbReference type="Pfam" id="PF01594">
    <property type="entry name" value="AI-2E_transport"/>
    <property type="match status" value="1"/>
</dbReference>
<evidence type="ECO:0000256" key="3">
    <source>
        <dbReference type="ARBA" id="ARBA00022448"/>
    </source>
</evidence>
<feature type="transmembrane region" description="Helical" evidence="8">
    <location>
        <begin position="221"/>
        <end position="242"/>
    </location>
</feature>
<dbReference type="PANTHER" id="PTHR21716">
    <property type="entry name" value="TRANSMEMBRANE PROTEIN"/>
    <property type="match status" value="1"/>
</dbReference>
<evidence type="ECO:0000256" key="5">
    <source>
        <dbReference type="ARBA" id="ARBA00022692"/>
    </source>
</evidence>
<keyword evidence="4" id="KW-1003">Cell membrane</keyword>
<dbReference type="EMBL" id="JBHUIK010000004">
    <property type="protein sequence ID" value="MFD2215627.1"/>
    <property type="molecule type" value="Genomic_DNA"/>
</dbReference>
<evidence type="ECO:0000256" key="1">
    <source>
        <dbReference type="ARBA" id="ARBA00004651"/>
    </source>
</evidence>
<keyword evidence="6 8" id="KW-1133">Transmembrane helix</keyword>
<feature type="transmembrane region" description="Helical" evidence="8">
    <location>
        <begin position="161"/>
        <end position="180"/>
    </location>
</feature>
<evidence type="ECO:0000313" key="10">
    <source>
        <dbReference type="Proteomes" id="UP001597318"/>
    </source>
</evidence>